<sequence>MDVVISVPDTELARFEEIATPARDESFLRAAQRLVTELGREAELTAGADEMIAAVH</sequence>
<evidence type="ECO:0000313" key="1">
    <source>
        <dbReference type="EMBL" id="MDR5691826.1"/>
    </source>
</evidence>
<dbReference type="RefSeq" id="WP_310520416.1">
    <property type="nucleotide sequence ID" value="NZ_BAABBS010000002.1"/>
</dbReference>
<dbReference type="EMBL" id="JAVKGS010000002">
    <property type="protein sequence ID" value="MDR5691826.1"/>
    <property type="molecule type" value="Genomic_DNA"/>
</dbReference>
<protein>
    <submittedName>
        <fullName evidence="1">Uncharacterized protein</fullName>
    </submittedName>
</protein>
<evidence type="ECO:0000313" key="2">
    <source>
        <dbReference type="Proteomes" id="UP001260072"/>
    </source>
</evidence>
<dbReference type="Proteomes" id="UP001260072">
    <property type="component" value="Unassembled WGS sequence"/>
</dbReference>
<accession>A0ABU1FKA2</accession>
<name>A0ABU1FKA2_9MICO</name>
<reference evidence="2" key="1">
    <citation type="submission" date="2023-07" db="EMBL/GenBank/DDBJ databases">
        <title>Description of three actinobacteria isolated from air of manufacturing shop in a pharmaceutical factory.</title>
        <authorList>
            <person name="Zhang D.-F."/>
        </authorList>
    </citation>
    <scope>NUCLEOTIDE SEQUENCE [LARGE SCALE GENOMIC DNA]</scope>
    <source>
        <strain evidence="2">CCTCC AB 2011122</strain>
    </source>
</reference>
<gene>
    <name evidence="1" type="ORF">RH861_07085</name>
</gene>
<organism evidence="1 2">
    <name type="scientific">Agromyces indicus</name>
    <dbReference type="NCBI Taxonomy" id="758919"/>
    <lineage>
        <taxon>Bacteria</taxon>
        <taxon>Bacillati</taxon>
        <taxon>Actinomycetota</taxon>
        <taxon>Actinomycetes</taxon>
        <taxon>Micrococcales</taxon>
        <taxon>Microbacteriaceae</taxon>
        <taxon>Agromyces</taxon>
    </lineage>
</organism>
<keyword evidence="2" id="KW-1185">Reference proteome</keyword>
<comment type="caution">
    <text evidence="1">The sequence shown here is derived from an EMBL/GenBank/DDBJ whole genome shotgun (WGS) entry which is preliminary data.</text>
</comment>
<proteinExistence type="predicted"/>